<feature type="binding site" evidence="6">
    <location>
        <begin position="46"/>
        <end position="51"/>
    </location>
    <ligand>
        <name>GTP</name>
        <dbReference type="ChEBI" id="CHEBI:37565"/>
    </ligand>
</feature>
<evidence type="ECO:0000313" key="8">
    <source>
        <dbReference type="EMBL" id="CBJ30272.1"/>
    </source>
</evidence>
<keyword evidence="2 6" id="KW-0547">Nucleotide-binding</keyword>
<feature type="binding site" evidence="6">
    <location>
        <begin position="173"/>
        <end position="179"/>
    </location>
    <ligand>
        <name>GTP</name>
        <dbReference type="ChEBI" id="CHEBI:37565"/>
    </ligand>
</feature>
<dbReference type="GO" id="GO:0046872">
    <property type="term" value="F:metal ion binding"/>
    <property type="evidence" value="ECO:0007669"/>
    <property type="project" value="UniProtKB-KW"/>
</dbReference>
<dbReference type="GO" id="GO:0007188">
    <property type="term" value="P:adenylate cyclase-modulating G protein-coupled receptor signaling pathway"/>
    <property type="evidence" value="ECO:0007669"/>
    <property type="project" value="TreeGrafter"/>
</dbReference>
<feature type="binding site" evidence="6">
    <location>
        <begin position="198"/>
        <end position="202"/>
    </location>
    <ligand>
        <name>GTP</name>
        <dbReference type="ChEBI" id="CHEBI:37565"/>
    </ligand>
</feature>
<accession>D7FP05</accession>
<dbReference type="PANTHER" id="PTHR10218">
    <property type="entry name" value="GTP-BINDING PROTEIN ALPHA SUBUNIT"/>
    <property type="match status" value="1"/>
</dbReference>
<dbReference type="OMA" id="CAYMESK"/>
<dbReference type="InterPro" id="IPR027417">
    <property type="entry name" value="P-loop_NTPase"/>
</dbReference>
<dbReference type="SMART" id="SM00275">
    <property type="entry name" value="G_alpha"/>
    <property type="match status" value="1"/>
</dbReference>
<name>D7FP05_ECTSI</name>
<evidence type="ECO:0000256" key="6">
    <source>
        <dbReference type="PIRSR" id="PIRSR601019-1"/>
    </source>
</evidence>
<dbReference type="SUPFAM" id="SSF47895">
    <property type="entry name" value="Transducin (alpha subunit), insertion domain"/>
    <property type="match status" value="1"/>
</dbReference>
<feature type="binding site" evidence="6">
    <location>
        <begin position="267"/>
        <end position="270"/>
    </location>
    <ligand>
        <name>GTP</name>
        <dbReference type="ChEBI" id="CHEBI:37565"/>
    </ligand>
</feature>
<dbReference type="Pfam" id="PF00503">
    <property type="entry name" value="G-alpha"/>
    <property type="match status" value="1"/>
</dbReference>
<dbReference type="Proteomes" id="UP000002630">
    <property type="component" value="Linkage Group LG03"/>
</dbReference>
<dbReference type="EMBL" id="FN648319">
    <property type="protein sequence ID" value="CBJ30272.1"/>
    <property type="molecule type" value="Genomic_DNA"/>
</dbReference>
<dbReference type="Gene3D" id="3.40.50.300">
    <property type="entry name" value="P-loop containing nucleotide triphosphate hydrolases"/>
    <property type="match status" value="1"/>
</dbReference>
<feature type="binding site" evidence="7">
    <location>
        <position position="50"/>
    </location>
    <ligand>
        <name>Mg(2+)</name>
        <dbReference type="ChEBI" id="CHEBI:18420"/>
    </ligand>
</feature>
<gene>
    <name evidence="8" type="primary">GPA1</name>
    <name evidence="8" type="ORF">Esi_0184_0003</name>
</gene>
<dbReference type="GO" id="GO:0005737">
    <property type="term" value="C:cytoplasm"/>
    <property type="evidence" value="ECO:0007669"/>
    <property type="project" value="TreeGrafter"/>
</dbReference>
<dbReference type="GO" id="GO:0005834">
    <property type="term" value="C:heterotrimeric G-protein complex"/>
    <property type="evidence" value="ECO:0007669"/>
    <property type="project" value="TreeGrafter"/>
</dbReference>
<evidence type="ECO:0000313" key="9">
    <source>
        <dbReference type="Proteomes" id="UP000002630"/>
    </source>
</evidence>
<dbReference type="OrthoDB" id="5817230at2759"/>
<dbReference type="CDD" id="cd00066">
    <property type="entry name" value="G-alpha"/>
    <property type="match status" value="1"/>
</dbReference>
<dbReference type="PRINTS" id="PR00318">
    <property type="entry name" value="GPROTEINA"/>
</dbReference>
<sequence length="354" mass="40509">MGICSSKMSAEDKEALRKTKEVEAANAAAFQKEQEKIKLLLLGAGESGKSTIFKQMKILFGVVSAEEKKQMTPVVYSNTIMSMKILVEQATLLGEEENVACPESFKLVVDCEDSAAIDMELGQAIQDVWSDPAMLRVWERRAEYQIVESVKYFFNEMERIKQDDFVATQQDVLYSRVRTSGIVTERYEIDGSTFEMYDVGGQRNERKKWIHCFDNVTAVIFVAALSEYDQCLFEDASTNRMTEAMDLFNEICNNRFFSESSMILFLNKKDLFAEKIQRVDIKSVEKWADFTGEPRDEEAGKAYFLSLFLKVNQNPEREVYHHVTCATDTENVNFVFNSCKDVILRSNLKDSGFV</sequence>
<dbReference type="AlphaFoldDB" id="D7FP05"/>
<evidence type="ECO:0000256" key="7">
    <source>
        <dbReference type="PIRSR" id="PIRSR601019-2"/>
    </source>
</evidence>
<dbReference type="InterPro" id="IPR011025">
    <property type="entry name" value="GproteinA_insert"/>
</dbReference>
<reference evidence="8 9" key="1">
    <citation type="journal article" date="2010" name="Nature">
        <title>The Ectocarpus genome and the independent evolution of multicellularity in brown algae.</title>
        <authorList>
            <person name="Cock J.M."/>
            <person name="Sterck L."/>
            <person name="Rouze P."/>
            <person name="Scornet D."/>
            <person name="Allen A.E."/>
            <person name="Amoutzias G."/>
            <person name="Anthouard V."/>
            <person name="Artiguenave F."/>
            <person name="Aury J.M."/>
            <person name="Badger J.H."/>
            <person name="Beszteri B."/>
            <person name="Billiau K."/>
            <person name="Bonnet E."/>
            <person name="Bothwell J.H."/>
            <person name="Bowler C."/>
            <person name="Boyen C."/>
            <person name="Brownlee C."/>
            <person name="Carrano C.J."/>
            <person name="Charrier B."/>
            <person name="Cho G.Y."/>
            <person name="Coelho S.M."/>
            <person name="Collen J."/>
            <person name="Corre E."/>
            <person name="Da Silva C."/>
            <person name="Delage L."/>
            <person name="Delaroque N."/>
            <person name="Dittami S.M."/>
            <person name="Doulbeau S."/>
            <person name="Elias M."/>
            <person name="Farnham G."/>
            <person name="Gachon C.M."/>
            <person name="Gschloessl B."/>
            <person name="Heesch S."/>
            <person name="Jabbari K."/>
            <person name="Jubin C."/>
            <person name="Kawai H."/>
            <person name="Kimura K."/>
            <person name="Kloareg B."/>
            <person name="Kupper F.C."/>
            <person name="Lang D."/>
            <person name="Le Bail A."/>
            <person name="Leblanc C."/>
            <person name="Lerouge P."/>
            <person name="Lohr M."/>
            <person name="Lopez P.J."/>
            <person name="Martens C."/>
            <person name="Maumus F."/>
            <person name="Michel G."/>
            <person name="Miranda-Saavedra D."/>
            <person name="Morales J."/>
            <person name="Moreau H."/>
            <person name="Motomura T."/>
            <person name="Nagasato C."/>
            <person name="Napoli C.A."/>
            <person name="Nelson D.R."/>
            <person name="Nyvall-Collen P."/>
            <person name="Peters A.F."/>
            <person name="Pommier C."/>
            <person name="Potin P."/>
            <person name="Poulain J."/>
            <person name="Quesneville H."/>
            <person name="Read B."/>
            <person name="Rensing S.A."/>
            <person name="Ritter A."/>
            <person name="Rousvoal S."/>
            <person name="Samanta M."/>
            <person name="Samson G."/>
            <person name="Schroeder D.C."/>
            <person name="Segurens B."/>
            <person name="Strittmatter M."/>
            <person name="Tonon T."/>
            <person name="Tregear J.W."/>
            <person name="Valentin K."/>
            <person name="von Dassow P."/>
            <person name="Yamagishi T."/>
            <person name="Van de Peer Y."/>
            <person name="Wincker P."/>
        </authorList>
    </citation>
    <scope>NUCLEOTIDE SEQUENCE [LARGE SCALE GENOMIC DNA]</scope>
    <source>
        <strain evidence="9">Ec32 / CCAP1310/4</strain>
    </source>
</reference>
<dbReference type="EMBL" id="FN649728">
    <property type="protein sequence ID" value="CBJ30272.1"/>
    <property type="molecule type" value="Genomic_DNA"/>
</dbReference>
<keyword evidence="5" id="KW-0807">Transducer</keyword>
<dbReference type="GO" id="GO:0001664">
    <property type="term" value="F:G protein-coupled receptor binding"/>
    <property type="evidence" value="ECO:0007669"/>
    <property type="project" value="TreeGrafter"/>
</dbReference>
<evidence type="ECO:0000256" key="5">
    <source>
        <dbReference type="ARBA" id="ARBA00023224"/>
    </source>
</evidence>
<dbReference type="GO" id="GO:0031683">
    <property type="term" value="F:G-protein beta/gamma-subunit complex binding"/>
    <property type="evidence" value="ECO:0007669"/>
    <property type="project" value="InterPro"/>
</dbReference>
<dbReference type="eggNOG" id="KOG0082">
    <property type="taxonomic scope" value="Eukaryota"/>
</dbReference>
<feature type="binding site" evidence="7">
    <location>
        <position position="179"/>
    </location>
    <ligand>
        <name>Mg(2+)</name>
        <dbReference type="ChEBI" id="CHEBI:18420"/>
    </ligand>
</feature>
<keyword evidence="3 7" id="KW-0460">Magnesium</keyword>
<dbReference type="SUPFAM" id="SSF52540">
    <property type="entry name" value="P-loop containing nucleoside triphosphate hydrolases"/>
    <property type="match status" value="1"/>
</dbReference>
<dbReference type="PANTHER" id="PTHR10218:SF302">
    <property type="entry name" value="GUANINE NUCLEOTIDE-BINDING PROTEIN ALPHA-5 SUBUNIT"/>
    <property type="match status" value="1"/>
</dbReference>
<protein>
    <submittedName>
        <fullName evidence="8">GPA1, alpha subunit of a heterotrimeric G protein</fullName>
    </submittedName>
</protein>
<organism evidence="8 9">
    <name type="scientific">Ectocarpus siliculosus</name>
    <name type="common">Brown alga</name>
    <name type="synonym">Conferva siliculosa</name>
    <dbReference type="NCBI Taxonomy" id="2880"/>
    <lineage>
        <taxon>Eukaryota</taxon>
        <taxon>Sar</taxon>
        <taxon>Stramenopiles</taxon>
        <taxon>Ochrophyta</taxon>
        <taxon>PX clade</taxon>
        <taxon>Phaeophyceae</taxon>
        <taxon>Ectocarpales</taxon>
        <taxon>Ectocarpaceae</taxon>
        <taxon>Ectocarpus</taxon>
    </lineage>
</organism>
<proteinExistence type="predicted"/>
<evidence type="ECO:0000256" key="4">
    <source>
        <dbReference type="ARBA" id="ARBA00023134"/>
    </source>
</evidence>
<keyword evidence="4 6" id="KW-0342">GTP-binding</keyword>
<dbReference type="GO" id="GO:0005525">
    <property type="term" value="F:GTP binding"/>
    <property type="evidence" value="ECO:0007669"/>
    <property type="project" value="UniProtKB-KW"/>
</dbReference>
<keyword evidence="9" id="KW-1185">Reference proteome</keyword>
<dbReference type="GO" id="GO:0003924">
    <property type="term" value="F:GTPase activity"/>
    <property type="evidence" value="ECO:0007669"/>
    <property type="project" value="InterPro"/>
</dbReference>
<dbReference type="PROSITE" id="PS51882">
    <property type="entry name" value="G_ALPHA"/>
    <property type="match status" value="1"/>
</dbReference>
<dbReference type="STRING" id="2880.D7FP05"/>
<evidence type="ECO:0000256" key="3">
    <source>
        <dbReference type="ARBA" id="ARBA00022842"/>
    </source>
</evidence>
<evidence type="ECO:0000256" key="1">
    <source>
        <dbReference type="ARBA" id="ARBA00022723"/>
    </source>
</evidence>
<feature type="binding site" evidence="6">
    <location>
        <position position="326"/>
    </location>
    <ligand>
        <name>GTP</name>
        <dbReference type="ChEBI" id="CHEBI:37565"/>
    </ligand>
</feature>
<dbReference type="InParanoid" id="D7FP05"/>
<evidence type="ECO:0000256" key="2">
    <source>
        <dbReference type="ARBA" id="ARBA00022741"/>
    </source>
</evidence>
<dbReference type="InterPro" id="IPR001019">
    <property type="entry name" value="Gprotein_alpha_su"/>
</dbReference>
<dbReference type="FunFam" id="3.40.50.300:FF:002307">
    <property type="entry name" value="Guanine nucleotide-binding protein G(k) subunit alpha"/>
    <property type="match status" value="1"/>
</dbReference>
<dbReference type="Gene3D" id="1.10.400.10">
    <property type="entry name" value="GI Alpha 1, domain 2-like"/>
    <property type="match status" value="1"/>
</dbReference>
<keyword evidence="1 7" id="KW-0479">Metal-binding</keyword>